<organism evidence="1 2">
    <name type="scientific">Nitrolancea hollandica Lb</name>
    <dbReference type="NCBI Taxonomy" id="1129897"/>
    <lineage>
        <taxon>Bacteria</taxon>
        <taxon>Pseudomonadati</taxon>
        <taxon>Thermomicrobiota</taxon>
        <taxon>Thermomicrobia</taxon>
        <taxon>Sphaerobacterales</taxon>
        <taxon>Sphaerobacterineae</taxon>
        <taxon>Sphaerobacteraceae</taxon>
        <taxon>Nitrolancea</taxon>
    </lineage>
</organism>
<keyword evidence="2" id="KW-1185">Reference proteome</keyword>
<dbReference type="Proteomes" id="UP000004221">
    <property type="component" value="Unassembled WGS sequence"/>
</dbReference>
<evidence type="ECO:0000313" key="2">
    <source>
        <dbReference type="Proteomes" id="UP000004221"/>
    </source>
</evidence>
<comment type="caution">
    <text evidence="1">The sequence shown here is derived from an EMBL/GenBank/DDBJ whole genome shotgun (WGS) entry which is preliminary data.</text>
</comment>
<reference evidence="1 2" key="1">
    <citation type="journal article" date="2012" name="ISME J.">
        <title>Nitrification expanded: discovery, physiology and genomics of a nitrite-oxidizing bacterium from the phylum Chloroflexi.</title>
        <authorList>
            <person name="Sorokin D.Y."/>
            <person name="Lucker S."/>
            <person name="Vejmelkova D."/>
            <person name="Kostrikina N.A."/>
            <person name="Kleerebezem R."/>
            <person name="Rijpstra W.I."/>
            <person name="Damste J.S."/>
            <person name="Le Paslier D."/>
            <person name="Muyzer G."/>
            <person name="Wagner M."/>
            <person name="van Loosdrecht M.C."/>
            <person name="Daims H."/>
        </authorList>
    </citation>
    <scope>NUCLEOTIDE SEQUENCE [LARGE SCALE GENOMIC DNA]</scope>
    <source>
        <strain evidence="2">none</strain>
    </source>
</reference>
<dbReference type="AlphaFoldDB" id="I4EEE2"/>
<name>I4EEE2_9BACT</name>
<dbReference type="EMBL" id="CAGS01000089">
    <property type="protein sequence ID" value="CCF83054.1"/>
    <property type="molecule type" value="Genomic_DNA"/>
</dbReference>
<proteinExistence type="predicted"/>
<evidence type="ECO:0000313" key="1">
    <source>
        <dbReference type="EMBL" id="CCF83054.1"/>
    </source>
</evidence>
<accession>I4EEE2</accession>
<sequence length="207" mass="22025">MKRSRLRTILLFGLIGIALMVVAARPAAGMAQAGIAWAGKAMLRQQLEQHGLHIPAPDPGQIQQQAQQQIEQHSTTQDPGQLRQHLEQQVQQQLEQHGLHLPAKDLLQGEQLAAGGSKESEFIIRSSGSSGMRVTGNCTADTGGGSVSKEINGNVGSDYRLTGRSISCRLQKADQDGELRVTISRDGEVLADSVSSGGSGLLTIMAQ</sequence>
<protein>
    <submittedName>
        <fullName evidence="1">Uncharacterized protein</fullName>
    </submittedName>
</protein>
<gene>
    <name evidence="1" type="ORF">NITHO_1790007</name>
</gene>
<dbReference type="RefSeq" id="WP_008475772.1">
    <property type="nucleotide sequence ID" value="NZ_CAGS01000089.1"/>
</dbReference>